<reference evidence="7" key="1">
    <citation type="submission" date="2025-08" db="UniProtKB">
        <authorList>
            <consortium name="RefSeq"/>
        </authorList>
    </citation>
    <scope>IDENTIFICATION</scope>
</reference>
<dbReference type="Proteomes" id="UP000515161">
    <property type="component" value="Unplaced"/>
</dbReference>
<keyword evidence="6" id="KW-1185">Reference proteome</keyword>
<dbReference type="Pfam" id="PF09588">
    <property type="entry name" value="YqaJ"/>
    <property type="match status" value="1"/>
</dbReference>
<dbReference type="PANTHER" id="PTHR47526">
    <property type="entry name" value="ATP-DEPENDENT DNA HELICASE"/>
    <property type="match status" value="1"/>
</dbReference>
<dbReference type="CDD" id="cd22343">
    <property type="entry name" value="PDDEXK_lambda_exonuclease-like"/>
    <property type="match status" value="1"/>
</dbReference>
<dbReference type="InterPro" id="IPR011011">
    <property type="entry name" value="Znf_FYVE_PHD"/>
</dbReference>
<dbReference type="RefSeq" id="XP_034062122.1">
    <property type="nucleotide sequence ID" value="XM_034206231.1"/>
</dbReference>
<evidence type="ECO:0000256" key="4">
    <source>
        <dbReference type="PROSITE-ProRule" id="PRU00146"/>
    </source>
</evidence>
<dbReference type="KEGG" id="gacu:117539876"/>
<dbReference type="InterPro" id="IPR019786">
    <property type="entry name" value="Zinc_finger_PHD-type_CS"/>
</dbReference>
<sequence>MKKDGAVITANCNCKAGLGSTCTHVTSLLFYIETSVRIRDAKTVTQEKAYWLLPGSVKDVTPSPVADIDFTSAKTRRNRLSQAIDSLDDAANLTTTTTTTLLRHSREIPKATDAEQQSFLASLKSTGRKCAILTISAPHNADFVPKVTLSTFPKPLSSLKSENCLEMDHKALTEHCHGINVAITKPEADVIEKATKTQAKSKLWYRYRAGRITASRMRAACSTSATKPSLSLIKAICYPEATKCKTAATEWGCNHEKSAREDYITIMNQHDSFICQDSGLVLSPTFPYLGATPDGVVSCKCCGVGVLEIKCPYSVAAPSDHTCLESRDGQDRLKKTHAYFYQVQTQLFLCDVEYADFVLWVNGKIHLERITPDIDFLEKVYPKAHEFFQKVILLELSGQFFTRISIATTPVSITAPKRPLCLIPDPAVCATLTQPTDTQPLVPKWCFCRGEEKLPMIGCDNTNCETTWFHFECVGITVAPKGSWYCDKCHQHVPSQKKQKY</sequence>
<dbReference type="AlphaFoldDB" id="A0A6P8U4J2"/>
<keyword evidence="1" id="KW-0479">Metal-binding</keyword>
<feature type="domain" description="PHD-type" evidence="5">
    <location>
        <begin position="443"/>
        <end position="492"/>
    </location>
</feature>
<dbReference type="InterPro" id="IPR001965">
    <property type="entry name" value="Znf_PHD"/>
</dbReference>
<dbReference type="SMART" id="SM00249">
    <property type="entry name" value="PHD"/>
    <property type="match status" value="1"/>
</dbReference>
<evidence type="ECO:0000256" key="3">
    <source>
        <dbReference type="ARBA" id="ARBA00022833"/>
    </source>
</evidence>
<gene>
    <name evidence="7" type="primary">LOC117539876</name>
</gene>
<dbReference type="GeneID" id="117539876"/>
<dbReference type="InParanoid" id="A0A6P8U4J2"/>
<evidence type="ECO:0000259" key="5">
    <source>
        <dbReference type="PROSITE" id="PS50016"/>
    </source>
</evidence>
<evidence type="ECO:0000256" key="2">
    <source>
        <dbReference type="ARBA" id="ARBA00022771"/>
    </source>
</evidence>
<keyword evidence="2 4" id="KW-0863">Zinc-finger</keyword>
<evidence type="ECO:0000313" key="6">
    <source>
        <dbReference type="Proteomes" id="UP000515161"/>
    </source>
</evidence>
<evidence type="ECO:0000313" key="7">
    <source>
        <dbReference type="RefSeq" id="XP_034062122.1"/>
    </source>
</evidence>
<dbReference type="SUPFAM" id="SSF57903">
    <property type="entry name" value="FYVE/PHD zinc finger"/>
    <property type="match status" value="1"/>
</dbReference>
<dbReference type="Gene3D" id="3.30.40.10">
    <property type="entry name" value="Zinc/RING finger domain, C3HC4 (zinc finger)"/>
    <property type="match status" value="1"/>
</dbReference>
<dbReference type="GO" id="GO:0006281">
    <property type="term" value="P:DNA repair"/>
    <property type="evidence" value="ECO:0007669"/>
    <property type="project" value="UniProtKB-ARBA"/>
</dbReference>
<dbReference type="PROSITE" id="PS50016">
    <property type="entry name" value="ZF_PHD_2"/>
    <property type="match status" value="1"/>
</dbReference>
<dbReference type="PANTHER" id="PTHR47526:SF4">
    <property type="entry name" value="SWIM-TYPE DOMAIN-CONTAINING PROTEIN"/>
    <property type="match status" value="1"/>
</dbReference>
<dbReference type="InterPro" id="IPR013083">
    <property type="entry name" value="Znf_RING/FYVE/PHD"/>
</dbReference>
<dbReference type="InterPro" id="IPR019080">
    <property type="entry name" value="YqaJ_viral_recombinase"/>
</dbReference>
<name>A0A6P8U4J2_GYMAC</name>
<dbReference type="InterPro" id="IPR019787">
    <property type="entry name" value="Znf_PHD-finger"/>
</dbReference>
<dbReference type="GO" id="GO:0008270">
    <property type="term" value="F:zinc ion binding"/>
    <property type="evidence" value="ECO:0007669"/>
    <property type="project" value="UniProtKB-KW"/>
</dbReference>
<keyword evidence="3" id="KW-0862">Zinc</keyword>
<dbReference type="CDD" id="cd15505">
    <property type="entry name" value="PHD_ING"/>
    <property type="match status" value="1"/>
</dbReference>
<organism evidence="6 7">
    <name type="scientific">Gymnodraco acuticeps</name>
    <name type="common">Antarctic dragonfish</name>
    <dbReference type="NCBI Taxonomy" id="8218"/>
    <lineage>
        <taxon>Eukaryota</taxon>
        <taxon>Metazoa</taxon>
        <taxon>Chordata</taxon>
        <taxon>Craniata</taxon>
        <taxon>Vertebrata</taxon>
        <taxon>Euteleostomi</taxon>
        <taxon>Actinopterygii</taxon>
        <taxon>Neopterygii</taxon>
        <taxon>Teleostei</taxon>
        <taxon>Neoteleostei</taxon>
        <taxon>Acanthomorphata</taxon>
        <taxon>Eupercaria</taxon>
        <taxon>Perciformes</taxon>
        <taxon>Notothenioidei</taxon>
        <taxon>Bathydraconidae</taxon>
        <taxon>Gymnodraco</taxon>
    </lineage>
</organism>
<dbReference type="InterPro" id="IPR011335">
    <property type="entry name" value="Restrct_endonuc-II-like"/>
</dbReference>
<accession>A0A6P8U4J2</accession>
<dbReference type="InterPro" id="IPR011604">
    <property type="entry name" value="PDDEXK-like_dom_sf"/>
</dbReference>
<protein>
    <submittedName>
        <fullName evidence="7">Uncharacterized protein LOC117539876</fullName>
    </submittedName>
</protein>
<dbReference type="Gene3D" id="3.90.320.10">
    <property type="match status" value="1"/>
</dbReference>
<proteinExistence type="predicted"/>
<evidence type="ECO:0000256" key="1">
    <source>
        <dbReference type="ARBA" id="ARBA00022723"/>
    </source>
</evidence>
<dbReference type="PROSITE" id="PS01359">
    <property type="entry name" value="ZF_PHD_1"/>
    <property type="match status" value="1"/>
</dbReference>
<dbReference type="SUPFAM" id="SSF52980">
    <property type="entry name" value="Restriction endonuclease-like"/>
    <property type="match status" value="1"/>
</dbReference>
<dbReference type="OrthoDB" id="6155932at2759"/>